<sequence>MKAHKTLVSMSVAALLSACGGSSNDSIDTPVVVAPAPVETTISGKAIKGLLANAVVTVFKYVDGEAIALSGDELKDSEIKTGAQGGYTFTVLDYTGPIKVELSVDSDSPTTMVCDAPSGCGSAEFGETVDLTALDPNFTLSSVANVTSGEETQITVSALTHLATLLVEQQETISADVITEQSAIIANTFKIQGSLSSQTPTSVEDSAQVAAEDNANELRYGLINAGIAQALFAGESSAENVMSEKFAALAADLIEGNGQLLNSQDEDDDFELAISDVLSGAQSAANTVAQQVADNAELTDTQALLTSLSQLDVKLANEQQNNNLLAGESGRVAVGADTVTQGDAVAKAKAMVDDVRVLANLFDLQSDENAAVTTLGEEYLTLLDEAGQMIEAQADDFVLLSQVAQAVTQLSLVLEDESETQTQFTISELIDAEGITGSITFDDENYLYAIDASSADGQVVKLSASVSLDDTGTKVTLALEGELDNTHASFVIAPGSQISLELAEAAESLDYLQGRDVDVMPIAGELALDVTLAQKANDTVTDPVTFNGQVSAKLLPLEIARLREDHDHQVNNGNLYIPQSEVVALPEMLSLAGRFSSLNGNEVRASLTVDVANADGYQAPEFTYIGREIDDVYGIQVSEDGLTLKTIVPEETDHLGYTSTSVFEPLSFSEGAYKQTFSYVADVPSEDFFGNGYEAVIVSSGGFNGNPSESFFITKAYKYEDGGYYVTSQTVEPVFNNDGSVGGFEVYWLQFSSNNLEDFEIDRDNMFNGQGEIIDVQGNVVSRTTYSVGFYYSFEELTQVSWLYSDLMYQANNAAELFVAAREDYPKPFVFYLPDLGNAALLWTEENIAQVTPGADVSFSGILYQARIEDALNIDVSEDANMVTAKLADQLMATTSYVEDEAGNHEVSILSTDQNGEVFKQHISVEKTPRNLDKPLLLVNMQATFYQQFSQAQRLLLIPGDANDDGIADGYAVTVFYGEYFDSEGNLINYGSDEIVNNPSSNYYLSANERWDDFFDQITIGYDPLTVSNALDVFSGLMEYNNGDSLTELQYSFDDYTVAEQGVYNIRLSAEELSTLAAGASTTFDAVIAEPESSTMLEDDETYFDVNAALSVGVTLGDYVLDLTLQGQRSAREEGLFSLDVQYQIPDEETQRSFTVNANTEQEDAYIVRNSESVTLVLSNVEAPADAQGEASLGQILVGSNAEVAAEIVDRDGVIMVLYADETVESL</sequence>
<feature type="signal peptide" evidence="1">
    <location>
        <begin position="1"/>
        <end position="18"/>
    </location>
</feature>
<keyword evidence="1" id="KW-0732">Signal</keyword>
<gene>
    <name evidence="2" type="ORF">GCM10011274_07920</name>
</gene>
<evidence type="ECO:0000313" key="3">
    <source>
        <dbReference type="Proteomes" id="UP000622604"/>
    </source>
</evidence>
<feature type="chain" id="PRO_5034135038" evidence="1">
    <location>
        <begin position="19"/>
        <end position="1227"/>
    </location>
</feature>
<reference evidence="2" key="1">
    <citation type="journal article" date="2014" name="Int. J. Syst. Evol. Microbiol.">
        <title>Complete genome sequence of Corynebacterium casei LMG S-19264T (=DSM 44701T), isolated from a smear-ripened cheese.</title>
        <authorList>
            <consortium name="US DOE Joint Genome Institute (JGI-PGF)"/>
            <person name="Walter F."/>
            <person name="Albersmeier A."/>
            <person name="Kalinowski J."/>
            <person name="Ruckert C."/>
        </authorList>
    </citation>
    <scope>NUCLEOTIDE SEQUENCE</scope>
    <source>
        <strain evidence="2">KCTC 32337</strain>
    </source>
</reference>
<dbReference type="RefSeq" id="WP_191865361.1">
    <property type="nucleotide sequence ID" value="NZ_BMZC01000002.1"/>
</dbReference>
<dbReference type="PROSITE" id="PS51257">
    <property type="entry name" value="PROKAR_LIPOPROTEIN"/>
    <property type="match status" value="1"/>
</dbReference>
<reference evidence="2" key="2">
    <citation type="submission" date="2020-09" db="EMBL/GenBank/DDBJ databases">
        <authorList>
            <person name="Sun Q."/>
            <person name="Kim S."/>
        </authorList>
    </citation>
    <scope>NUCLEOTIDE SEQUENCE</scope>
    <source>
        <strain evidence="2">KCTC 32337</strain>
    </source>
</reference>
<proteinExistence type="predicted"/>
<organism evidence="2 3">
    <name type="scientific">Paraglaciecola chathamensis</name>
    <dbReference type="NCBI Taxonomy" id="368405"/>
    <lineage>
        <taxon>Bacteria</taxon>
        <taxon>Pseudomonadati</taxon>
        <taxon>Pseudomonadota</taxon>
        <taxon>Gammaproteobacteria</taxon>
        <taxon>Alteromonadales</taxon>
        <taxon>Alteromonadaceae</taxon>
        <taxon>Paraglaciecola</taxon>
    </lineage>
</organism>
<accession>A0A8H9I807</accession>
<evidence type="ECO:0000256" key="1">
    <source>
        <dbReference type="SAM" id="SignalP"/>
    </source>
</evidence>
<dbReference type="Proteomes" id="UP000622604">
    <property type="component" value="Unassembled WGS sequence"/>
</dbReference>
<evidence type="ECO:0000313" key="2">
    <source>
        <dbReference type="EMBL" id="GGZ52344.1"/>
    </source>
</evidence>
<comment type="caution">
    <text evidence="2">The sequence shown here is derived from an EMBL/GenBank/DDBJ whole genome shotgun (WGS) entry which is preliminary data.</text>
</comment>
<dbReference type="AlphaFoldDB" id="A0A8H9I807"/>
<dbReference type="EMBL" id="BMZC01000002">
    <property type="protein sequence ID" value="GGZ52344.1"/>
    <property type="molecule type" value="Genomic_DNA"/>
</dbReference>
<name>A0A8H9I807_9ALTE</name>
<protein>
    <submittedName>
        <fullName evidence="2">Uncharacterized protein</fullName>
    </submittedName>
</protein>